<dbReference type="EMBL" id="JAEFCI010001977">
    <property type="protein sequence ID" value="KAG5462559.1"/>
    <property type="molecule type" value="Genomic_DNA"/>
</dbReference>
<dbReference type="Proteomes" id="UP000673691">
    <property type="component" value="Unassembled WGS sequence"/>
</dbReference>
<name>A0A8H8A062_9FUNG</name>
<gene>
    <name evidence="2" type="ORF">BJ554DRAFT_4647</name>
</gene>
<protein>
    <submittedName>
        <fullName evidence="2">Uncharacterized protein</fullName>
    </submittedName>
</protein>
<feature type="region of interest" description="Disordered" evidence="1">
    <location>
        <begin position="138"/>
        <end position="190"/>
    </location>
</feature>
<accession>A0A8H8A062</accession>
<reference evidence="2 3" key="1">
    <citation type="journal article" name="Sci. Rep.">
        <title>Genome-scale phylogenetic analyses confirm Olpidium as the closest living zoosporic fungus to the non-flagellated, terrestrial fungi.</title>
        <authorList>
            <person name="Chang Y."/>
            <person name="Rochon D."/>
            <person name="Sekimoto S."/>
            <person name="Wang Y."/>
            <person name="Chovatia M."/>
            <person name="Sandor L."/>
            <person name="Salamov A."/>
            <person name="Grigoriev I.V."/>
            <person name="Stajich J.E."/>
            <person name="Spatafora J.W."/>
        </authorList>
    </citation>
    <scope>NUCLEOTIDE SEQUENCE [LARGE SCALE GENOMIC DNA]</scope>
    <source>
        <strain evidence="2">S191</strain>
    </source>
</reference>
<sequence length="289" mass="30536">EALVQQGLLVLVDLAHGEDPIDAVAVKLNFGCEERDPLVLHDGALDVGRLHDPPRAILGMEHRVHEPGAGESHGEGGGPLAVLGLHDLVAAELDAVRQRVSGLLCIAPETAGDGGRGVGQGRENWVRLRRDKTGVPSWRKLPGVVRAPTNRGVGNSGGRGRGERTLRKERDDGRAAVAADNGDTRPEGGGVRLVDEARRAHDVKGGDAEETARVVDAALLEHFGADRHGGVDGVRDDEQLRFRAVPGDGVGEAGDNPGVGVEQVVARHPGLARHARWHDHDLGALERLA</sequence>
<dbReference type="AlphaFoldDB" id="A0A8H8A062"/>
<evidence type="ECO:0000313" key="2">
    <source>
        <dbReference type="EMBL" id="KAG5462559.1"/>
    </source>
</evidence>
<organism evidence="2 3">
    <name type="scientific">Olpidium bornovanus</name>
    <dbReference type="NCBI Taxonomy" id="278681"/>
    <lineage>
        <taxon>Eukaryota</taxon>
        <taxon>Fungi</taxon>
        <taxon>Fungi incertae sedis</taxon>
        <taxon>Olpidiomycota</taxon>
        <taxon>Olpidiomycotina</taxon>
        <taxon>Olpidiomycetes</taxon>
        <taxon>Olpidiales</taxon>
        <taxon>Olpidiaceae</taxon>
        <taxon>Olpidium</taxon>
    </lineage>
</organism>
<evidence type="ECO:0000313" key="3">
    <source>
        <dbReference type="Proteomes" id="UP000673691"/>
    </source>
</evidence>
<feature type="compositionally biased region" description="Basic and acidic residues" evidence="1">
    <location>
        <begin position="160"/>
        <end position="174"/>
    </location>
</feature>
<comment type="caution">
    <text evidence="2">The sequence shown here is derived from an EMBL/GenBank/DDBJ whole genome shotgun (WGS) entry which is preliminary data.</text>
</comment>
<proteinExistence type="predicted"/>
<evidence type="ECO:0000256" key="1">
    <source>
        <dbReference type="SAM" id="MobiDB-lite"/>
    </source>
</evidence>
<keyword evidence="3" id="KW-1185">Reference proteome</keyword>
<feature type="non-terminal residue" evidence="2">
    <location>
        <position position="1"/>
    </location>
</feature>